<evidence type="ECO:0000259" key="8">
    <source>
        <dbReference type="Pfam" id="PF14322"/>
    </source>
</evidence>
<evidence type="ECO:0000256" key="4">
    <source>
        <dbReference type="ARBA" id="ARBA00023136"/>
    </source>
</evidence>
<accession>A0A5B2VMU6</accession>
<evidence type="ECO:0000313" key="9">
    <source>
        <dbReference type="EMBL" id="KAA2239736.1"/>
    </source>
</evidence>
<evidence type="ECO:0000256" key="3">
    <source>
        <dbReference type="ARBA" id="ARBA00022729"/>
    </source>
</evidence>
<dbReference type="InterPro" id="IPR012944">
    <property type="entry name" value="SusD_RagB_dom"/>
</dbReference>
<evidence type="ECO:0000256" key="6">
    <source>
        <dbReference type="SAM" id="SignalP"/>
    </source>
</evidence>
<keyword evidence="10" id="KW-1185">Reference proteome</keyword>
<reference evidence="9 10" key="2">
    <citation type="submission" date="2019-09" db="EMBL/GenBank/DDBJ databases">
        <authorList>
            <person name="Jin C."/>
        </authorList>
    </citation>
    <scope>NUCLEOTIDE SEQUENCE [LARGE SCALE GENOMIC DNA]</scope>
    <source>
        <strain evidence="9 10">BN140078</strain>
    </source>
</reference>
<comment type="caution">
    <text evidence="9">The sequence shown here is derived from an EMBL/GenBank/DDBJ whole genome shotgun (WGS) entry which is preliminary data.</text>
</comment>
<dbReference type="AlphaFoldDB" id="A0A5B2VMU6"/>
<protein>
    <submittedName>
        <fullName evidence="9">RagB/SusD family nutrient uptake outer membrane protein</fullName>
    </submittedName>
</protein>
<feature type="domain" description="SusD-like N-terminal" evidence="8">
    <location>
        <begin position="24"/>
        <end position="237"/>
    </location>
</feature>
<dbReference type="InterPro" id="IPR011990">
    <property type="entry name" value="TPR-like_helical_dom_sf"/>
</dbReference>
<dbReference type="SUPFAM" id="SSF48452">
    <property type="entry name" value="TPR-like"/>
    <property type="match status" value="1"/>
</dbReference>
<comment type="similarity">
    <text evidence="2">Belongs to the SusD family.</text>
</comment>
<evidence type="ECO:0000313" key="10">
    <source>
        <dbReference type="Proteomes" id="UP000324611"/>
    </source>
</evidence>
<dbReference type="RefSeq" id="WP_149840913.1">
    <property type="nucleotide sequence ID" value="NZ_VUOC01000004.1"/>
</dbReference>
<sequence>MKHYFLKRVGLAVILSTFFSCGKDFLDVPPSTVVVRQQYISDMKTASEFLNGIISNLTQLYSTSNGVYADLAADNVRPLETETDKELLTKYKWAMIVDGASSSQVNLNSLWLYGYAVASNSSFLLEVIGKFEKEDMEMAKQIKGSALFLRAFAHFQMVNIFAQPYFFSGDAMHMGIPYITTSDWQSPVTRQTVADVYEKMVADLRIAIPLLKDGTQSVNELTITRNAAKGLLARIYLYKRDFANAKILAKEVSRDVPIMTSYNYPADLFTQNDKESLFRLPPEQKSFLALYPGYYFRLLSQLFATSDIAILLNERPNDVRKSWVAHFGSNWTVTKFPTAATGAPIPELDYYLPIIRSSEMYLTAAESYAQLGQEDSARLFLDAIRQRADSTALDCLAIGKALLDTIYKERRKELCFEDFRLFDLLRLGKGVDRIDALPGSSHLPYPSNKAIAPIPLLDIQTSGLQQNPGY</sequence>
<keyword evidence="5" id="KW-0998">Cell outer membrane</keyword>
<dbReference type="Proteomes" id="UP000324611">
    <property type="component" value="Unassembled WGS sequence"/>
</dbReference>
<evidence type="ECO:0000259" key="7">
    <source>
        <dbReference type="Pfam" id="PF07980"/>
    </source>
</evidence>
<feature type="signal peptide" evidence="6">
    <location>
        <begin position="1"/>
        <end position="22"/>
    </location>
</feature>
<keyword evidence="4" id="KW-0472">Membrane</keyword>
<feature type="chain" id="PRO_5022997543" evidence="6">
    <location>
        <begin position="23"/>
        <end position="470"/>
    </location>
</feature>
<dbReference type="EMBL" id="VUOC01000004">
    <property type="protein sequence ID" value="KAA2239736.1"/>
    <property type="molecule type" value="Genomic_DNA"/>
</dbReference>
<proteinExistence type="inferred from homology"/>
<dbReference type="PROSITE" id="PS51257">
    <property type="entry name" value="PROKAR_LIPOPROTEIN"/>
    <property type="match status" value="1"/>
</dbReference>
<evidence type="ECO:0000256" key="1">
    <source>
        <dbReference type="ARBA" id="ARBA00004442"/>
    </source>
</evidence>
<organism evidence="9 10">
    <name type="scientific">Chitinophaga agrisoli</name>
    <dbReference type="NCBI Taxonomy" id="2607653"/>
    <lineage>
        <taxon>Bacteria</taxon>
        <taxon>Pseudomonadati</taxon>
        <taxon>Bacteroidota</taxon>
        <taxon>Chitinophagia</taxon>
        <taxon>Chitinophagales</taxon>
        <taxon>Chitinophagaceae</taxon>
        <taxon>Chitinophaga</taxon>
    </lineage>
</organism>
<dbReference type="GO" id="GO:0009279">
    <property type="term" value="C:cell outer membrane"/>
    <property type="evidence" value="ECO:0007669"/>
    <property type="project" value="UniProtKB-SubCell"/>
</dbReference>
<keyword evidence="3 6" id="KW-0732">Signal</keyword>
<feature type="domain" description="RagB/SusD" evidence="7">
    <location>
        <begin position="348"/>
        <end position="427"/>
    </location>
</feature>
<evidence type="ECO:0000256" key="2">
    <source>
        <dbReference type="ARBA" id="ARBA00006275"/>
    </source>
</evidence>
<dbReference type="InterPro" id="IPR033985">
    <property type="entry name" value="SusD-like_N"/>
</dbReference>
<name>A0A5B2VMU6_9BACT</name>
<dbReference type="Pfam" id="PF07980">
    <property type="entry name" value="SusD_RagB"/>
    <property type="match status" value="1"/>
</dbReference>
<gene>
    <name evidence="9" type="ORF">F0L74_26450</name>
</gene>
<evidence type="ECO:0000256" key="5">
    <source>
        <dbReference type="ARBA" id="ARBA00023237"/>
    </source>
</evidence>
<reference evidence="9 10" key="1">
    <citation type="submission" date="2019-09" db="EMBL/GenBank/DDBJ databases">
        <title>Chitinophaga ginsengihumi sp. nov., isolated from soil of ginseng rhizosphere.</title>
        <authorList>
            <person name="Lee J."/>
        </authorList>
    </citation>
    <scope>NUCLEOTIDE SEQUENCE [LARGE SCALE GENOMIC DNA]</scope>
    <source>
        <strain evidence="9 10">BN140078</strain>
    </source>
</reference>
<dbReference type="Gene3D" id="2.20.20.130">
    <property type="match status" value="1"/>
</dbReference>
<dbReference type="Pfam" id="PF14322">
    <property type="entry name" value="SusD-like_3"/>
    <property type="match status" value="1"/>
</dbReference>
<comment type="subcellular location">
    <subcellularLocation>
        <location evidence="1">Cell outer membrane</location>
    </subcellularLocation>
</comment>
<dbReference type="Gene3D" id="1.25.40.390">
    <property type="match status" value="1"/>
</dbReference>
<dbReference type="Gene3D" id="1.25.40.900">
    <property type="match status" value="1"/>
</dbReference>